<dbReference type="AlphaFoldDB" id="X0XNJ6"/>
<protein>
    <submittedName>
        <fullName evidence="1">Uncharacterized protein</fullName>
    </submittedName>
</protein>
<name>X0XNJ6_9ZZZZ</name>
<evidence type="ECO:0000313" key="1">
    <source>
        <dbReference type="EMBL" id="GAG44765.1"/>
    </source>
</evidence>
<gene>
    <name evidence="1" type="ORF">S01H1_74792</name>
</gene>
<comment type="caution">
    <text evidence="1">The sequence shown here is derived from an EMBL/GenBank/DDBJ whole genome shotgun (WGS) entry which is preliminary data.</text>
</comment>
<dbReference type="EMBL" id="BARS01050053">
    <property type="protein sequence ID" value="GAG44765.1"/>
    <property type="molecule type" value="Genomic_DNA"/>
</dbReference>
<reference evidence="1" key="1">
    <citation type="journal article" date="2014" name="Front. Microbiol.">
        <title>High frequency of phylogenetically diverse reductive dehalogenase-homologous genes in deep subseafloor sedimentary metagenomes.</title>
        <authorList>
            <person name="Kawai M."/>
            <person name="Futagami T."/>
            <person name="Toyoda A."/>
            <person name="Takaki Y."/>
            <person name="Nishi S."/>
            <person name="Hori S."/>
            <person name="Arai W."/>
            <person name="Tsubouchi T."/>
            <person name="Morono Y."/>
            <person name="Uchiyama I."/>
            <person name="Ito T."/>
            <person name="Fujiyama A."/>
            <person name="Inagaki F."/>
            <person name="Takami H."/>
        </authorList>
    </citation>
    <scope>NUCLEOTIDE SEQUENCE</scope>
    <source>
        <strain evidence="1">Expedition CK06-06</strain>
    </source>
</reference>
<feature type="non-terminal residue" evidence="1">
    <location>
        <position position="1"/>
    </location>
</feature>
<proteinExistence type="predicted"/>
<organism evidence="1">
    <name type="scientific">marine sediment metagenome</name>
    <dbReference type="NCBI Taxonomy" id="412755"/>
    <lineage>
        <taxon>unclassified sequences</taxon>
        <taxon>metagenomes</taxon>
        <taxon>ecological metagenomes</taxon>
    </lineage>
</organism>
<accession>X0XNJ6</accession>
<sequence length="113" mass="13754">SLDPINELTGLLQDWTTNRQSARVVDDVFNKLPYTDEKREYTYFRMEDFYNFCKRNHWEKDKNQTGNLIKRLDEFVGEERVRIKKQQPRLIKIKTMKQTEASISKTTYQEEHF</sequence>